<evidence type="ECO:0000256" key="2">
    <source>
        <dbReference type="ARBA" id="ARBA00022723"/>
    </source>
</evidence>
<evidence type="ECO:0000256" key="7">
    <source>
        <dbReference type="ARBA" id="ARBA00023242"/>
    </source>
</evidence>
<dbReference type="PANTHER" id="PTHR28088:SF5">
    <property type="entry name" value="TRANSCRIPTIONAL ACTIVATOR HAA1-RELATED"/>
    <property type="match status" value="1"/>
</dbReference>
<dbReference type="Pfam" id="PF00649">
    <property type="entry name" value="Copper-fist"/>
    <property type="match status" value="1"/>
</dbReference>
<comment type="subcellular location">
    <subcellularLocation>
        <location evidence="1">Nucleus</location>
    </subcellularLocation>
</comment>
<dbReference type="OrthoDB" id="3973159at2759"/>
<keyword evidence="6" id="KW-0804">Transcription</keyword>
<dbReference type="SUPFAM" id="SSF57879">
    <property type="entry name" value="Zinc domain conserved in yeast copper-regulated transcription factors"/>
    <property type="match status" value="1"/>
</dbReference>
<evidence type="ECO:0000259" key="8">
    <source>
        <dbReference type="PROSITE" id="PS50073"/>
    </source>
</evidence>
<evidence type="ECO:0000256" key="5">
    <source>
        <dbReference type="ARBA" id="ARBA00023015"/>
    </source>
</evidence>
<dbReference type="GO" id="GO:0000981">
    <property type="term" value="F:DNA-binding transcription factor activity, RNA polymerase II-specific"/>
    <property type="evidence" value="ECO:0007669"/>
    <property type="project" value="TreeGrafter"/>
</dbReference>
<dbReference type="Gene3D" id="3.90.430.10">
    <property type="entry name" value="Copper fist DNA-binding domain"/>
    <property type="match status" value="1"/>
</dbReference>
<gene>
    <name evidence="9" type="ORF">HANVADRAFT_20023</name>
</gene>
<keyword evidence="7" id="KW-0539">Nucleus</keyword>
<keyword evidence="4" id="KW-0186">Copper</keyword>
<comment type="caution">
    <text evidence="9">The sequence shown here is derived from an EMBL/GenBank/DDBJ whole genome shotgun (WGS) entry which is preliminary data.</text>
</comment>
<organism evidence="9 10">
    <name type="scientific">Hanseniaspora valbyensis NRRL Y-1626</name>
    <dbReference type="NCBI Taxonomy" id="766949"/>
    <lineage>
        <taxon>Eukaryota</taxon>
        <taxon>Fungi</taxon>
        <taxon>Dikarya</taxon>
        <taxon>Ascomycota</taxon>
        <taxon>Saccharomycotina</taxon>
        <taxon>Saccharomycetes</taxon>
        <taxon>Saccharomycodales</taxon>
        <taxon>Saccharomycodaceae</taxon>
        <taxon>Hanseniaspora</taxon>
    </lineage>
</organism>
<proteinExistence type="predicted"/>
<dbReference type="GO" id="GO:0006878">
    <property type="term" value="P:intracellular copper ion homeostasis"/>
    <property type="evidence" value="ECO:0007669"/>
    <property type="project" value="TreeGrafter"/>
</dbReference>
<dbReference type="GO" id="GO:0045944">
    <property type="term" value="P:positive regulation of transcription by RNA polymerase II"/>
    <property type="evidence" value="ECO:0007669"/>
    <property type="project" value="TreeGrafter"/>
</dbReference>
<evidence type="ECO:0000256" key="1">
    <source>
        <dbReference type="ARBA" id="ARBA00004123"/>
    </source>
</evidence>
<keyword evidence="5" id="KW-0805">Transcription regulation</keyword>
<dbReference type="GO" id="GO:0000978">
    <property type="term" value="F:RNA polymerase II cis-regulatory region sequence-specific DNA binding"/>
    <property type="evidence" value="ECO:0007669"/>
    <property type="project" value="TreeGrafter"/>
</dbReference>
<evidence type="ECO:0000256" key="6">
    <source>
        <dbReference type="ARBA" id="ARBA00023163"/>
    </source>
</evidence>
<dbReference type="EMBL" id="LXPE01000009">
    <property type="protein sequence ID" value="OBA27312.1"/>
    <property type="molecule type" value="Genomic_DNA"/>
</dbReference>
<evidence type="ECO:0000313" key="9">
    <source>
        <dbReference type="EMBL" id="OBA27312.1"/>
    </source>
</evidence>
<dbReference type="Proteomes" id="UP000092321">
    <property type="component" value="Unassembled WGS sequence"/>
</dbReference>
<protein>
    <submittedName>
        <fullName evidence="9">Cu-dependent DNA-binding protein</fullName>
    </submittedName>
</protein>
<evidence type="ECO:0000256" key="3">
    <source>
        <dbReference type="ARBA" id="ARBA00022833"/>
    </source>
</evidence>
<keyword evidence="10" id="KW-1185">Reference proteome</keyword>
<feature type="domain" description="Copper-fist" evidence="8">
    <location>
        <begin position="1"/>
        <end position="40"/>
    </location>
</feature>
<name>A0A1B7TEY2_9ASCO</name>
<dbReference type="PROSITE" id="PS50073">
    <property type="entry name" value="COPPER_FIST_2"/>
    <property type="match status" value="1"/>
</dbReference>
<reference evidence="10" key="1">
    <citation type="journal article" date="2016" name="Proc. Natl. Acad. Sci. U.S.A.">
        <title>Comparative genomics of biotechnologically important yeasts.</title>
        <authorList>
            <person name="Riley R."/>
            <person name="Haridas S."/>
            <person name="Wolfe K.H."/>
            <person name="Lopes M.R."/>
            <person name="Hittinger C.T."/>
            <person name="Goeker M."/>
            <person name="Salamov A.A."/>
            <person name="Wisecaver J.H."/>
            <person name="Long T.M."/>
            <person name="Calvey C.H."/>
            <person name="Aerts A.L."/>
            <person name="Barry K.W."/>
            <person name="Choi C."/>
            <person name="Clum A."/>
            <person name="Coughlan A.Y."/>
            <person name="Deshpande S."/>
            <person name="Douglass A.P."/>
            <person name="Hanson S.J."/>
            <person name="Klenk H.-P."/>
            <person name="LaButti K.M."/>
            <person name="Lapidus A."/>
            <person name="Lindquist E.A."/>
            <person name="Lipzen A.M."/>
            <person name="Meier-Kolthoff J.P."/>
            <person name="Ohm R.A."/>
            <person name="Otillar R.P."/>
            <person name="Pangilinan J.L."/>
            <person name="Peng Y."/>
            <person name="Rokas A."/>
            <person name="Rosa C.A."/>
            <person name="Scheuner C."/>
            <person name="Sibirny A.A."/>
            <person name="Slot J.C."/>
            <person name="Stielow J.B."/>
            <person name="Sun H."/>
            <person name="Kurtzman C.P."/>
            <person name="Blackwell M."/>
            <person name="Grigoriev I.V."/>
            <person name="Jeffries T.W."/>
        </authorList>
    </citation>
    <scope>NUCLEOTIDE SEQUENCE [LARGE SCALE GENOMIC DNA]</scope>
    <source>
        <strain evidence="10">NRRL Y-1626</strain>
    </source>
</reference>
<sequence>MIVIDGVKYACERCIRGHRVTKCSHSDGPLVVIKPKGRPSTVCEYCKSMKK</sequence>
<keyword evidence="2" id="KW-0479">Metal-binding</keyword>
<dbReference type="InterPro" id="IPR001083">
    <property type="entry name" value="Cu_fist_DNA-bd_dom"/>
</dbReference>
<dbReference type="InterPro" id="IPR036395">
    <property type="entry name" value="Cu_fist_DNA-bd_dom_sf"/>
</dbReference>
<dbReference type="SMART" id="SM00412">
    <property type="entry name" value="Cu_FIST"/>
    <property type="match status" value="1"/>
</dbReference>
<dbReference type="FunFam" id="3.90.430.10:FF:000001">
    <property type="entry name" value="Copper fist DNA-binding protein"/>
    <property type="match status" value="1"/>
</dbReference>
<feature type="non-terminal residue" evidence="9">
    <location>
        <position position="51"/>
    </location>
</feature>
<keyword evidence="9" id="KW-0238">DNA-binding</keyword>
<evidence type="ECO:0000313" key="10">
    <source>
        <dbReference type="Proteomes" id="UP000092321"/>
    </source>
</evidence>
<dbReference type="PANTHER" id="PTHR28088">
    <property type="entry name" value="TRANSCRIPTIONAL ACTIVATOR HAA1-RELATED"/>
    <property type="match status" value="1"/>
</dbReference>
<evidence type="ECO:0000256" key="4">
    <source>
        <dbReference type="ARBA" id="ARBA00023008"/>
    </source>
</evidence>
<dbReference type="GO" id="GO:0006879">
    <property type="term" value="P:intracellular iron ion homeostasis"/>
    <property type="evidence" value="ECO:0007669"/>
    <property type="project" value="TreeGrafter"/>
</dbReference>
<dbReference type="AlphaFoldDB" id="A0A1B7TEY2"/>
<dbReference type="PRINTS" id="PR00617">
    <property type="entry name" value="COPPERFIST"/>
</dbReference>
<dbReference type="PROSITE" id="PS01119">
    <property type="entry name" value="COPPER_FIST_1"/>
    <property type="match status" value="1"/>
</dbReference>
<dbReference type="SMART" id="SM01090">
    <property type="entry name" value="Copper-fist"/>
    <property type="match status" value="1"/>
</dbReference>
<dbReference type="GO" id="GO:0005507">
    <property type="term" value="F:copper ion binding"/>
    <property type="evidence" value="ECO:0007669"/>
    <property type="project" value="InterPro"/>
</dbReference>
<dbReference type="GO" id="GO:0005634">
    <property type="term" value="C:nucleus"/>
    <property type="evidence" value="ECO:0007669"/>
    <property type="project" value="UniProtKB-SubCell"/>
</dbReference>
<accession>A0A1B7TEY2</accession>
<keyword evidence="3" id="KW-0862">Zinc</keyword>
<dbReference type="InterPro" id="IPR051763">
    <property type="entry name" value="Copper_Homeo_Regul"/>
</dbReference>